<dbReference type="SUPFAM" id="SSF48452">
    <property type="entry name" value="TPR-like"/>
    <property type="match status" value="1"/>
</dbReference>
<evidence type="ECO:0000259" key="6">
    <source>
        <dbReference type="Pfam" id="PF07980"/>
    </source>
</evidence>
<dbReference type="EMBL" id="BAABEY010000036">
    <property type="protein sequence ID" value="GAA4446524.1"/>
    <property type="molecule type" value="Genomic_DNA"/>
</dbReference>
<sequence>MLLVTANSCTDLSEDMYDRVGSGNFVQKKDNLMQVIGSVYAKAHNTTLISWFFPQELTADQILTPTRGIHGYNAGEYLRLNQHNWSNLDRGATMAWTENYQLIGFANHVLAELPGTDYTKLGLTDADKKRHMAEIRTLRAYGYWHLLEIYGEVPIVTSVEEPVKAKNTDQEVFDFVVKELNETLPDLPLKSETAPPQGLYRVTKAFNRFLLMRLLFNSEAYIRKPMYDETRKLADEIVSGVYGQYALDNTWNGPFTHNNANSGELIFAFPIEKGQRDEKGWWFGGFHHYQSHLTFGSSYGGAGWNGWGLAPSITAKGEKLNYKLGMPFSRYHAKDLRKKPWNYLGNGNFEGMFLQGLQLAFNKKDTIRGVEEYKGRPLVLVDYVARTSEGDAASGSMLKGEENTGIRPVKVCPVFPDVESQFEAQADQPEMRLAEVYLTLAECELRLGNKERAADLINTLIKRNYAAADWGNAALALPVTAAGLDAGGYRMLEEWGKEFIMEGRRRTDLIRWNKYTTDLWFDHNEPSAAFRNRMPIPFFAMNANPLLIQTNGYN</sequence>
<dbReference type="Pfam" id="PF07980">
    <property type="entry name" value="SusD_RagB"/>
    <property type="match status" value="1"/>
</dbReference>
<keyword evidence="9" id="KW-1185">Reference proteome</keyword>
<dbReference type="InterPro" id="IPR011990">
    <property type="entry name" value="TPR-like_helical_dom_sf"/>
</dbReference>
<keyword evidence="5" id="KW-0998">Cell outer membrane</keyword>
<dbReference type="InterPro" id="IPR012944">
    <property type="entry name" value="SusD_RagB_dom"/>
</dbReference>
<comment type="subcellular location">
    <subcellularLocation>
        <location evidence="1">Cell outer membrane</location>
    </subcellularLocation>
</comment>
<gene>
    <name evidence="8" type="ORF">GCM10023091_39780</name>
</gene>
<evidence type="ECO:0000256" key="1">
    <source>
        <dbReference type="ARBA" id="ARBA00004442"/>
    </source>
</evidence>
<name>A0ABP8MCT0_9BACT</name>
<dbReference type="Pfam" id="PF14322">
    <property type="entry name" value="SusD-like_3"/>
    <property type="match status" value="1"/>
</dbReference>
<evidence type="ECO:0000313" key="8">
    <source>
        <dbReference type="EMBL" id="GAA4446524.1"/>
    </source>
</evidence>
<dbReference type="InterPro" id="IPR033985">
    <property type="entry name" value="SusD-like_N"/>
</dbReference>
<evidence type="ECO:0000313" key="9">
    <source>
        <dbReference type="Proteomes" id="UP001501508"/>
    </source>
</evidence>
<evidence type="ECO:0000256" key="5">
    <source>
        <dbReference type="ARBA" id="ARBA00023237"/>
    </source>
</evidence>
<organism evidence="8 9">
    <name type="scientific">Ravibacter arvi</name>
    <dbReference type="NCBI Taxonomy" id="2051041"/>
    <lineage>
        <taxon>Bacteria</taxon>
        <taxon>Pseudomonadati</taxon>
        <taxon>Bacteroidota</taxon>
        <taxon>Cytophagia</taxon>
        <taxon>Cytophagales</taxon>
        <taxon>Spirosomataceae</taxon>
        <taxon>Ravibacter</taxon>
    </lineage>
</organism>
<feature type="domain" description="RagB/SusD" evidence="6">
    <location>
        <begin position="390"/>
        <end position="526"/>
    </location>
</feature>
<evidence type="ECO:0000256" key="2">
    <source>
        <dbReference type="ARBA" id="ARBA00006275"/>
    </source>
</evidence>
<protein>
    <submittedName>
        <fullName evidence="8">RagB/SusD family nutrient uptake outer membrane protein</fullName>
    </submittedName>
</protein>
<evidence type="ECO:0000259" key="7">
    <source>
        <dbReference type="Pfam" id="PF14322"/>
    </source>
</evidence>
<keyword evidence="4" id="KW-0472">Membrane</keyword>
<evidence type="ECO:0000256" key="3">
    <source>
        <dbReference type="ARBA" id="ARBA00022729"/>
    </source>
</evidence>
<keyword evidence="3" id="KW-0732">Signal</keyword>
<comment type="caution">
    <text evidence="8">The sequence shown here is derived from an EMBL/GenBank/DDBJ whole genome shotgun (WGS) entry which is preliminary data.</text>
</comment>
<proteinExistence type="inferred from homology"/>
<comment type="similarity">
    <text evidence="2">Belongs to the SusD family.</text>
</comment>
<reference evidence="9" key="1">
    <citation type="journal article" date="2019" name="Int. J. Syst. Evol. Microbiol.">
        <title>The Global Catalogue of Microorganisms (GCM) 10K type strain sequencing project: providing services to taxonomists for standard genome sequencing and annotation.</title>
        <authorList>
            <consortium name="The Broad Institute Genomics Platform"/>
            <consortium name="The Broad Institute Genome Sequencing Center for Infectious Disease"/>
            <person name="Wu L."/>
            <person name="Ma J."/>
        </authorList>
    </citation>
    <scope>NUCLEOTIDE SEQUENCE [LARGE SCALE GENOMIC DNA]</scope>
    <source>
        <strain evidence="9">JCM 31920</strain>
    </source>
</reference>
<dbReference type="Gene3D" id="1.25.40.390">
    <property type="match status" value="1"/>
</dbReference>
<dbReference type="Proteomes" id="UP001501508">
    <property type="component" value="Unassembled WGS sequence"/>
</dbReference>
<evidence type="ECO:0000256" key="4">
    <source>
        <dbReference type="ARBA" id="ARBA00023136"/>
    </source>
</evidence>
<accession>A0ABP8MCT0</accession>
<feature type="domain" description="SusD-like N-terminal" evidence="7">
    <location>
        <begin position="81"/>
        <end position="197"/>
    </location>
</feature>